<sequence length="72" mass="8232">MIACFVSKGYRRMCIVTQLSDDRRHRGRVEAGMDCASLNLITSPVSRFGRRHRTDTKSVLPFFLDSARRVEG</sequence>
<organism evidence="1 2">
    <name type="scientific">Ajellomyces capsulatus</name>
    <name type="common">Darling's disease fungus</name>
    <name type="synonym">Histoplasma capsulatum</name>
    <dbReference type="NCBI Taxonomy" id="5037"/>
    <lineage>
        <taxon>Eukaryota</taxon>
        <taxon>Fungi</taxon>
        <taxon>Dikarya</taxon>
        <taxon>Ascomycota</taxon>
        <taxon>Pezizomycotina</taxon>
        <taxon>Eurotiomycetes</taxon>
        <taxon>Eurotiomycetidae</taxon>
        <taxon>Onygenales</taxon>
        <taxon>Ajellomycetaceae</taxon>
        <taxon>Histoplasma</taxon>
    </lineage>
</organism>
<protein>
    <submittedName>
        <fullName evidence="1">Uncharacterized protein</fullName>
    </submittedName>
</protein>
<dbReference type="OrthoDB" id="10313032at2759"/>
<dbReference type="AlphaFoldDB" id="A0A8H7YVA7"/>
<dbReference type="EMBL" id="JAEVHI010000003">
    <property type="protein sequence ID" value="KAG5296279.1"/>
    <property type="molecule type" value="Genomic_DNA"/>
</dbReference>
<dbReference type="Proteomes" id="UP000670092">
    <property type="component" value="Unassembled WGS sequence"/>
</dbReference>
<proteinExistence type="predicted"/>
<name>A0A8H7YVA7_AJECA</name>
<evidence type="ECO:0000313" key="1">
    <source>
        <dbReference type="EMBL" id="KAG5296279.1"/>
    </source>
</evidence>
<reference evidence="1 2" key="1">
    <citation type="submission" date="2021-01" db="EMBL/GenBank/DDBJ databases">
        <title>Chromosome-level genome assembly of a human fungal pathogen reveals clustering of transcriptionally co-regulated genes.</title>
        <authorList>
            <person name="Voorhies M."/>
            <person name="Cohen S."/>
            <person name="Shea T.P."/>
            <person name="Petrus S."/>
            <person name="Munoz J.F."/>
            <person name="Poplawski S."/>
            <person name="Goldman W.E."/>
            <person name="Michael T."/>
            <person name="Cuomo C.A."/>
            <person name="Sil A."/>
            <person name="Beyhan S."/>
        </authorList>
    </citation>
    <scope>NUCLEOTIDE SEQUENCE [LARGE SCALE GENOMIC DNA]</scope>
    <source>
        <strain evidence="1 2">G184AR</strain>
    </source>
</reference>
<accession>A0A8H7YVA7</accession>
<comment type="caution">
    <text evidence="1">The sequence shown here is derived from an EMBL/GenBank/DDBJ whole genome shotgun (WGS) entry which is preliminary data.</text>
</comment>
<dbReference type="VEuPathDB" id="FungiDB:I7I52_06882"/>
<evidence type="ECO:0000313" key="2">
    <source>
        <dbReference type="Proteomes" id="UP000670092"/>
    </source>
</evidence>
<gene>
    <name evidence="1" type="ORF">I7I52_06882</name>
</gene>